<protein>
    <submittedName>
        <fullName evidence="1">Uncharacterized protein</fullName>
    </submittedName>
</protein>
<evidence type="ECO:0000313" key="1">
    <source>
        <dbReference type="EMBL" id="CAF4411241.1"/>
    </source>
</evidence>
<gene>
    <name evidence="1" type="ORF">TMI583_LOCUS43992</name>
</gene>
<organism evidence="1 2">
    <name type="scientific">Didymodactylos carnosus</name>
    <dbReference type="NCBI Taxonomy" id="1234261"/>
    <lineage>
        <taxon>Eukaryota</taxon>
        <taxon>Metazoa</taxon>
        <taxon>Spiralia</taxon>
        <taxon>Gnathifera</taxon>
        <taxon>Rotifera</taxon>
        <taxon>Eurotatoria</taxon>
        <taxon>Bdelloidea</taxon>
        <taxon>Philodinida</taxon>
        <taxon>Philodinidae</taxon>
        <taxon>Didymodactylos</taxon>
    </lineage>
</organism>
<reference evidence="1" key="1">
    <citation type="submission" date="2021-02" db="EMBL/GenBank/DDBJ databases">
        <authorList>
            <person name="Nowell W R."/>
        </authorList>
    </citation>
    <scope>NUCLEOTIDE SEQUENCE</scope>
</reference>
<dbReference type="Proteomes" id="UP000682733">
    <property type="component" value="Unassembled WGS sequence"/>
</dbReference>
<accession>A0A8S2VTR2</accession>
<dbReference type="AlphaFoldDB" id="A0A8S2VTR2"/>
<dbReference type="EMBL" id="CAJOBA010074745">
    <property type="protein sequence ID" value="CAF4411241.1"/>
    <property type="molecule type" value="Genomic_DNA"/>
</dbReference>
<proteinExistence type="predicted"/>
<comment type="caution">
    <text evidence="1">The sequence shown here is derived from an EMBL/GenBank/DDBJ whole genome shotgun (WGS) entry which is preliminary data.</text>
</comment>
<name>A0A8S2VTR2_9BILA</name>
<feature type="non-terminal residue" evidence="1">
    <location>
        <position position="87"/>
    </location>
</feature>
<evidence type="ECO:0000313" key="2">
    <source>
        <dbReference type="Proteomes" id="UP000682733"/>
    </source>
</evidence>
<sequence length="87" mass="10368">VYNGRDLLKMIVKDPRQYDRDLLKILFTPKELVNSLIPPGQKQNKPPPLPQDRLDILHEAIRAKYRIAKLKYDNFYTLYIRLSLVQF</sequence>